<comment type="caution">
    <text evidence="1">The sequence shown here is derived from an EMBL/GenBank/DDBJ whole genome shotgun (WGS) entry which is preliminary data.</text>
</comment>
<dbReference type="Proteomes" id="UP000601223">
    <property type="component" value="Unassembled WGS sequence"/>
</dbReference>
<dbReference type="EMBL" id="BONF01000031">
    <property type="protein sequence ID" value="GIF83802.1"/>
    <property type="molecule type" value="Genomic_DNA"/>
</dbReference>
<keyword evidence="2" id="KW-1185">Reference proteome</keyword>
<name>A0A8J3NK78_9ACTN</name>
<proteinExistence type="predicted"/>
<gene>
    <name evidence="1" type="ORF">Cba03nite_51510</name>
</gene>
<evidence type="ECO:0008006" key="3">
    <source>
        <dbReference type="Google" id="ProtNLM"/>
    </source>
</evidence>
<protein>
    <recommendedName>
        <fullName evidence="3">DUF3515 family protein</fullName>
    </recommendedName>
</protein>
<evidence type="ECO:0000313" key="1">
    <source>
        <dbReference type="EMBL" id="GIF83802.1"/>
    </source>
</evidence>
<dbReference type="InterPro" id="IPR021903">
    <property type="entry name" value="DUF3515"/>
</dbReference>
<organism evidence="1 2">
    <name type="scientific">Catellatospora bangladeshensis</name>
    <dbReference type="NCBI Taxonomy" id="310355"/>
    <lineage>
        <taxon>Bacteria</taxon>
        <taxon>Bacillati</taxon>
        <taxon>Actinomycetota</taxon>
        <taxon>Actinomycetes</taxon>
        <taxon>Micromonosporales</taxon>
        <taxon>Micromonosporaceae</taxon>
        <taxon>Catellatospora</taxon>
    </lineage>
</organism>
<evidence type="ECO:0000313" key="2">
    <source>
        <dbReference type="Proteomes" id="UP000601223"/>
    </source>
</evidence>
<accession>A0A8J3NK78</accession>
<sequence>MRPPAEPAAAPSASAAPRVMPTAPVAVPAPSLNARQTTVCRALLSQLPDRLQDLPRRDVTAGHEQNAAYGDPAVTVACGAAPVPSLPPEEKVWTLNGVCWHQRDEVWTTVDREVPVQITMPLAYQPPGQWIIGLSNTLVATVPSAATIPAGCATRS</sequence>
<reference evidence="1 2" key="1">
    <citation type="submission" date="2021-01" db="EMBL/GenBank/DDBJ databases">
        <title>Whole genome shotgun sequence of Catellatospora bangladeshensis NBRC 107357.</title>
        <authorList>
            <person name="Komaki H."/>
            <person name="Tamura T."/>
        </authorList>
    </citation>
    <scope>NUCLEOTIDE SEQUENCE [LARGE SCALE GENOMIC DNA]</scope>
    <source>
        <strain evidence="1 2">NBRC 107357</strain>
    </source>
</reference>
<dbReference type="AlphaFoldDB" id="A0A8J3NK78"/>
<dbReference type="Pfam" id="PF12028">
    <property type="entry name" value="DUF3515"/>
    <property type="match status" value="1"/>
</dbReference>